<protein>
    <submittedName>
        <fullName evidence="1">Uncharacterized protein</fullName>
    </submittedName>
</protein>
<reference evidence="1 2" key="1">
    <citation type="journal article" date="2012" name="J. Bacteriol.">
        <title>Draft Genome Sequences for Two Metal-Reducing Pelosinus fermentans Strains Isolated from a Cr(VI)-Contaminated Site and for Type Strain R7.</title>
        <authorList>
            <person name="Brown S.D."/>
            <person name="Podar M."/>
            <person name="Klingeman D.M."/>
            <person name="Johnson C.M."/>
            <person name="Yang Z.K."/>
            <person name="Utturkar S.M."/>
            <person name="Land M.L."/>
            <person name="Mosher J.J."/>
            <person name="Hurt R.A.Jr."/>
            <person name="Phelps T.J."/>
            <person name="Palumbo A.V."/>
            <person name="Arkin A.P."/>
            <person name="Hazen T.C."/>
            <person name="Elias D.A."/>
        </authorList>
    </citation>
    <scope>NUCLEOTIDE SEQUENCE [LARGE SCALE GENOMIC DNA]</scope>
    <source>
        <strain evidence="1 2">B4</strain>
    </source>
</reference>
<sequence length="97" mass="11123">MLKTKSPGKNIKEVLRKLGNRYTIKTIDFENCIYLMLDNGYFFEVSGLDNTKKSFDATIYVWGNTEGSKTIETIPNIDSLDMLKDCLQEAEGKYLKL</sequence>
<proteinExistence type="predicted"/>
<dbReference type="RefSeq" id="WP_007931941.1">
    <property type="nucleotide sequence ID" value="NZ_AKVJ01000011.1"/>
</dbReference>
<comment type="caution">
    <text evidence="1">The sequence shown here is derived from an EMBL/GenBank/DDBJ whole genome shotgun (WGS) entry which is preliminary data.</text>
</comment>
<dbReference type="EMBL" id="AKVJ01000011">
    <property type="protein sequence ID" value="EIW19885.1"/>
    <property type="molecule type" value="Genomic_DNA"/>
</dbReference>
<gene>
    <name evidence="1" type="ORF">FB4_0136</name>
</gene>
<dbReference type="Proteomes" id="UP000004324">
    <property type="component" value="Unassembled WGS sequence"/>
</dbReference>
<dbReference type="AlphaFoldDB" id="I8RM82"/>
<evidence type="ECO:0000313" key="2">
    <source>
        <dbReference type="Proteomes" id="UP000004324"/>
    </source>
</evidence>
<dbReference type="OrthoDB" id="1801331at2"/>
<organism evidence="1 2">
    <name type="scientific">Pelosinus fermentans B4</name>
    <dbReference type="NCBI Taxonomy" id="1149862"/>
    <lineage>
        <taxon>Bacteria</taxon>
        <taxon>Bacillati</taxon>
        <taxon>Bacillota</taxon>
        <taxon>Negativicutes</taxon>
        <taxon>Selenomonadales</taxon>
        <taxon>Sporomusaceae</taxon>
        <taxon>Pelosinus</taxon>
    </lineage>
</organism>
<name>I8RM82_9FIRM</name>
<evidence type="ECO:0000313" key="1">
    <source>
        <dbReference type="EMBL" id="EIW19885.1"/>
    </source>
</evidence>
<accession>I8RM82</accession>
<dbReference type="PATRIC" id="fig|1149862.3.peg.1038"/>
<keyword evidence="2" id="KW-1185">Reference proteome</keyword>